<reference evidence="2 3" key="1">
    <citation type="submission" date="2019-06" db="EMBL/GenBank/DDBJ databases">
        <title>Sequencing the genomes of 1000 actinobacteria strains.</title>
        <authorList>
            <person name="Klenk H.-P."/>
        </authorList>
    </citation>
    <scope>NUCLEOTIDE SEQUENCE [LARGE SCALE GENOMIC DNA]</scope>
    <source>
        <strain evidence="2 3">DSM 43866</strain>
    </source>
</reference>
<evidence type="ECO:0000313" key="2">
    <source>
        <dbReference type="EMBL" id="TWG26313.1"/>
    </source>
</evidence>
<organism evidence="2 3">
    <name type="scientific">Actinoplanes teichomyceticus</name>
    <dbReference type="NCBI Taxonomy" id="1867"/>
    <lineage>
        <taxon>Bacteria</taxon>
        <taxon>Bacillati</taxon>
        <taxon>Actinomycetota</taxon>
        <taxon>Actinomycetes</taxon>
        <taxon>Micromonosporales</taxon>
        <taxon>Micromonosporaceae</taxon>
        <taxon>Actinoplanes</taxon>
    </lineage>
</organism>
<name>A0A561WR23_ACTTI</name>
<dbReference type="EMBL" id="VIWY01000001">
    <property type="protein sequence ID" value="TWG26313.1"/>
    <property type="molecule type" value="Genomic_DNA"/>
</dbReference>
<dbReference type="InterPro" id="IPR012338">
    <property type="entry name" value="Beta-lactam/transpept-like"/>
</dbReference>
<dbReference type="InterPro" id="IPR001466">
    <property type="entry name" value="Beta-lactam-related"/>
</dbReference>
<evidence type="ECO:0000313" key="3">
    <source>
        <dbReference type="Proteomes" id="UP000320239"/>
    </source>
</evidence>
<protein>
    <submittedName>
        <fullName evidence="2">CubicO group peptidase (Beta-lactamase class C family)</fullName>
    </submittedName>
</protein>
<dbReference type="InterPro" id="IPR052907">
    <property type="entry name" value="Beta-lactamase/esterase"/>
</dbReference>
<accession>A0A561WR23</accession>
<gene>
    <name evidence="2" type="ORF">FHX34_1011294</name>
</gene>
<keyword evidence="3" id="KW-1185">Reference proteome</keyword>
<dbReference type="OrthoDB" id="3422781at2"/>
<sequence>MVLTVHVPPAMVHGDVEQGYGPVADAFRRNFEQGREVGAACVVYRDGRKVVDLWGGYRDGVAREPWRRDTMVPVFSTSKGVSSMAVAVLHARGLLDYDERVAAYWPEFAAAGKAEVTVRQLLSHQAGLPVIDHPLELADLSGSATLAAALAQQRPAWTPGERHGYHGQTLGWYESELVSRVDPQGRHLGRFFAEEVAAPLDLDFHIGLPDGADRSRIARIHGFRTWEMMLHVTAMPPAFAWAFANPRSLSARAFQNPRVLGVPENINRPDVQAAEIPAVNGIGQVRSVARLYGDAAAGGAGLGLTAATLDALKNPAHPPSRGLDDQVLRLPTQYSLGYVKPFPAFRFGSASGTAFGTMGLGGSFGFADPDTGIGFAYAMNRLGFHLWDDPREVALRDALFARVLGEMPQRPDTARARTRPAARRRRA</sequence>
<comment type="caution">
    <text evidence="2">The sequence shown here is derived from an EMBL/GenBank/DDBJ whole genome shotgun (WGS) entry which is preliminary data.</text>
</comment>
<dbReference type="Pfam" id="PF00144">
    <property type="entry name" value="Beta-lactamase"/>
    <property type="match status" value="1"/>
</dbReference>
<feature type="domain" description="Beta-lactamase-related" evidence="1">
    <location>
        <begin position="27"/>
        <end position="384"/>
    </location>
</feature>
<dbReference type="PANTHER" id="PTHR43319">
    <property type="entry name" value="BETA-LACTAMASE-RELATED"/>
    <property type="match status" value="1"/>
</dbReference>
<evidence type="ECO:0000259" key="1">
    <source>
        <dbReference type="Pfam" id="PF00144"/>
    </source>
</evidence>
<dbReference type="SUPFAM" id="SSF56601">
    <property type="entry name" value="beta-lactamase/transpeptidase-like"/>
    <property type="match status" value="1"/>
</dbReference>
<dbReference type="AlphaFoldDB" id="A0A561WR23"/>
<dbReference type="Gene3D" id="3.40.710.10">
    <property type="entry name" value="DD-peptidase/beta-lactamase superfamily"/>
    <property type="match status" value="1"/>
</dbReference>
<proteinExistence type="predicted"/>
<dbReference type="Proteomes" id="UP000320239">
    <property type="component" value="Unassembled WGS sequence"/>
</dbReference>
<dbReference type="PANTHER" id="PTHR43319:SF3">
    <property type="entry name" value="BETA-LACTAMASE-RELATED DOMAIN-CONTAINING PROTEIN"/>
    <property type="match status" value="1"/>
</dbReference>